<feature type="non-terminal residue" evidence="2">
    <location>
        <position position="1"/>
    </location>
</feature>
<evidence type="ECO:0000313" key="3">
    <source>
        <dbReference type="Proteomes" id="UP000257109"/>
    </source>
</evidence>
<proteinExistence type="predicted"/>
<comment type="caution">
    <text evidence="2">The sequence shown here is derived from an EMBL/GenBank/DDBJ whole genome shotgun (WGS) entry which is preliminary data.</text>
</comment>
<dbReference type="Proteomes" id="UP000257109">
    <property type="component" value="Unassembled WGS sequence"/>
</dbReference>
<accession>A0A371GKA1</accession>
<gene>
    <name evidence="2" type="ORF">CR513_27094</name>
</gene>
<organism evidence="2 3">
    <name type="scientific">Mucuna pruriens</name>
    <name type="common">Velvet bean</name>
    <name type="synonym">Dolichos pruriens</name>
    <dbReference type="NCBI Taxonomy" id="157652"/>
    <lineage>
        <taxon>Eukaryota</taxon>
        <taxon>Viridiplantae</taxon>
        <taxon>Streptophyta</taxon>
        <taxon>Embryophyta</taxon>
        <taxon>Tracheophyta</taxon>
        <taxon>Spermatophyta</taxon>
        <taxon>Magnoliopsida</taxon>
        <taxon>eudicotyledons</taxon>
        <taxon>Gunneridae</taxon>
        <taxon>Pentapetalae</taxon>
        <taxon>rosids</taxon>
        <taxon>fabids</taxon>
        <taxon>Fabales</taxon>
        <taxon>Fabaceae</taxon>
        <taxon>Papilionoideae</taxon>
        <taxon>50 kb inversion clade</taxon>
        <taxon>NPAAA clade</taxon>
        <taxon>indigoferoid/millettioid clade</taxon>
        <taxon>Phaseoleae</taxon>
        <taxon>Mucuna</taxon>
    </lineage>
</organism>
<dbReference type="EMBL" id="QJKJ01005235">
    <property type="protein sequence ID" value="RDX90989.1"/>
    <property type="molecule type" value="Genomic_DNA"/>
</dbReference>
<reference evidence="2" key="1">
    <citation type="submission" date="2018-05" db="EMBL/GenBank/DDBJ databases">
        <title>Draft genome of Mucuna pruriens seed.</title>
        <authorList>
            <person name="Nnadi N.E."/>
            <person name="Vos R."/>
            <person name="Hasami M.H."/>
            <person name="Devisetty U.K."/>
            <person name="Aguiy J.C."/>
        </authorList>
    </citation>
    <scope>NUCLEOTIDE SEQUENCE [LARGE SCALE GENOMIC DNA]</scope>
    <source>
        <strain evidence="2">JCA_2017</strain>
    </source>
</reference>
<name>A0A371GKA1_MUCPR</name>
<evidence type="ECO:0000256" key="1">
    <source>
        <dbReference type="SAM" id="MobiDB-lite"/>
    </source>
</evidence>
<protein>
    <submittedName>
        <fullName evidence="2">Uncharacterized protein</fullName>
    </submittedName>
</protein>
<sequence length="142" mass="15799">MSSHHKHAKPNDSQGSAATDRKDHDTLTVSILVSRDNRPNIQYLKKGRRLCVDGREQGGILEVEGDASHPPILMKPTLRIPLRRKEVPNNRKGGPRPSHHISKATPIFPRALDNREDGSADKTSTQKARPGEQDGSMERPTF</sequence>
<evidence type="ECO:0000313" key="2">
    <source>
        <dbReference type="EMBL" id="RDX90989.1"/>
    </source>
</evidence>
<feature type="region of interest" description="Disordered" evidence="1">
    <location>
        <begin position="81"/>
        <end position="142"/>
    </location>
</feature>
<dbReference type="AlphaFoldDB" id="A0A371GKA1"/>
<feature type="compositionally biased region" description="Basic residues" evidence="1">
    <location>
        <begin position="93"/>
        <end position="102"/>
    </location>
</feature>
<keyword evidence="3" id="KW-1185">Reference proteome</keyword>
<feature type="region of interest" description="Disordered" evidence="1">
    <location>
        <begin position="1"/>
        <end position="24"/>
    </location>
</feature>